<dbReference type="InterPro" id="IPR023772">
    <property type="entry name" value="DNA-bd_HTH_TetR-type_CS"/>
</dbReference>
<dbReference type="Gene3D" id="1.10.10.60">
    <property type="entry name" value="Homeodomain-like"/>
    <property type="match status" value="1"/>
</dbReference>
<dbReference type="OrthoDB" id="9809994at2"/>
<feature type="domain" description="HTH tetR-type" evidence="5">
    <location>
        <begin position="12"/>
        <end position="72"/>
    </location>
</feature>
<reference evidence="6 7" key="1">
    <citation type="submission" date="2017-03" db="EMBL/GenBank/DDBJ databases">
        <title>Draft Genome sequence of Marispirochaeta sp. strain JC444.</title>
        <authorList>
            <person name="Shivani Y."/>
            <person name="Subhash Y."/>
            <person name="Sasikala C."/>
            <person name="Ramana C."/>
        </authorList>
    </citation>
    <scope>NUCLEOTIDE SEQUENCE [LARGE SCALE GENOMIC DNA]</scope>
    <source>
        <strain evidence="6 7">JC444</strain>
    </source>
</reference>
<dbReference type="Pfam" id="PF00440">
    <property type="entry name" value="TetR_N"/>
    <property type="match status" value="1"/>
</dbReference>
<dbReference type="InterPro" id="IPR050109">
    <property type="entry name" value="HTH-type_TetR-like_transc_reg"/>
</dbReference>
<dbReference type="RefSeq" id="WP_083047315.1">
    <property type="nucleotide sequence ID" value="NZ_CAXXQO010000003.1"/>
</dbReference>
<dbReference type="PANTHER" id="PTHR30055">
    <property type="entry name" value="HTH-TYPE TRANSCRIPTIONAL REGULATOR RUTR"/>
    <property type="match status" value="1"/>
</dbReference>
<dbReference type="PROSITE" id="PS50977">
    <property type="entry name" value="HTH_TETR_2"/>
    <property type="match status" value="1"/>
</dbReference>
<keyword evidence="7" id="KW-1185">Reference proteome</keyword>
<dbReference type="InterPro" id="IPR036271">
    <property type="entry name" value="Tet_transcr_reg_TetR-rel_C_sf"/>
</dbReference>
<accession>A0A1Y1S2V1</accession>
<sequence length="211" mass="24768">MGIQERKERDKKRRISEIITAARQIFISKGYTDTTMLDIAEKSELSRRTLYLYFKSKEEISFALMYNAFRELYKRIQASYEGGGTGMEKIGRLKRAYLDFYKDDFDNFYFTVYFNVKLNLRNMEQEDARRCFDVIEKILSLFAVILEEGTRDGSFRPLKDFKLTALVLGEMIQASMQQVASQYELLERATGRTQEEILTELFDLSIHSIIA</sequence>
<dbReference type="PANTHER" id="PTHR30055:SF234">
    <property type="entry name" value="HTH-TYPE TRANSCRIPTIONAL REGULATOR BETI"/>
    <property type="match status" value="1"/>
</dbReference>
<keyword evidence="1" id="KW-0805">Transcription regulation</keyword>
<keyword evidence="2 4" id="KW-0238">DNA-binding</keyword>
<dbReference type="InterPro" id="IPR001647">
    <property type="entry name" value="HTH_TetR"/>
</dbReference>
<dbReference type="AlphaFoldDB" id="A0A1Y1S2V1"/>
<dbReference type="STRING" id="1963862.B4O97_00715"/>
<comment type="caution">
    <text evidence="6">The sequence shown here is derived from an EMBL/GenBank/DDBJ whole genome shotgun (WGS) entry which is preliminary data.</text>
</comment>
<evidence type="ECO:0000256" key="2">
    <source>
        <dbReference type="ARBA" id="ARBA00023125"/>
    </source>
</evidence>
<evidence type="ECO:0000313" key="7">
    <source>
        <dbReference type="Proteomes" id="UP000192343"/>
    </source>
</evidence>
<dbReference type="GO" id="GO:0003700">
    <property type="term" value="F:DNA-binding transcription factor activity"/>
    <property type="evidence" value="ECO:0007669"/>
    <property type="project" value="TreeGrafter"/>
</dbReference>
<dbReference type="GO" id="GO:0000976">
    <property type="term" value="F:transcription cis-regulatory region binding"/>
    <property type="evidence" value="ECO:0007669"/>
    <property type="project" value="TreeGrafter"/>
</dbReference>
<gene>
    <name evidence="6" type="ORF">B4O97_00715</name>
</gene>
<protein>
    <submittedName>
        <fullName evidence="6">TetR family transcriptional regulator</fullName>
    </submittedName>
</protein>
<name>A0A1Y1S2V1_9SPIO</name>
<feature type="DNA-binding region" description="H-T-H motif" evidence="4">
    <location>
        <begin position="35"/>
        <end position="54"/>
    </location>
</feature>
<evidence type="ECO:0000256" key="3">
    <source>
        <dbReference type="ARBA" id="ARBA00023163"/>
    </source>
</evidence>
<dbReference type="Proteomes" id="UP000192343">
    <property type="component" value="Unassembled WGS sequence"/>
</dbReference>
<dbReference type="EMBL" id="MWQY01000001">
    <property type="protein sequence ID" value="ORC38312.1"/>
    <property type="molecule type" value="Genomic_DNA"/>
</dbReference>
<evidence type="ECO:0000313" key="6">
    <source>
        <dbReference type="EMBL" id="ORC38312.1"/>
    </source>
</evidence>
<organism evidence="6 7">
    <name type="scientific">Marispirochaeta aestuarii</name>
    <dbReference type="NCBI Taxonomy" id="1963862"/>
    <lineage>
        <taxon>Bacteria</taxon>
        <taxon>Pseudomonadati</taxon>
        <taxon>Spirochaetota</taxon>
        <taxon>Spirochaetia</taxon>
        <taxon>Spirochaetales</taxon>
        <taxon>Spirochaetaceae</taxon>
        <taxon>Marispirochaeta</taxon>
    </lineage>
</organism>
<dbReference type="PROSITE" id="PS01081">
    <property type="entry name" value="HTH_TETR_1"/>
    <property type="match status" value="1"/>
</dbReference>
<evidence type="ECO:0000259" key="5">
    <source>
        <dbReference type="PROSITE" id="PS50977"/>
    </source>
</evidence>
<dbReference type="SUPFAM" id="SSF48498">
    <property type="entry name" value="Tetracyclin repressor-like, C-terminal domain"/>
    <property type="match status" value="1"/>
</dbReference>
<dbReference type="SUPFAM" id="SSF46689">
    <property type="entry name" value="Homeodomain-like"/>
    <property type="match status" value="1"/>
</dbReference>
<keyword evidence="3" id="KW-0804">Transcription</keyword>
<dbReference type="Gene3D" id="1.10.357.10">
    <property type="entry name" value="Tetracycline Repressor, domain 2"/>
    <property type="match status" value="1"/>
</dbReference>
<proteinExistence type="predicted"/>
<dbReference type="InterPro" id="IPR009057">
    <property type="entry name" value="Homeodomain-like_sf"/>
</dbReference>
<evidence type="ECO:0000256" key="4">
    <source>
        <dbReference type="PROSITE-ProRule" id="PRU00335"/>
    </source>
</evidence>
<dbReference type="PRINTS" id="PR00455">
    <property type="entry name" value="HTHTETR"/>
</dbReference>
<evidence type="ECO:0000256" key="1">
    <source>
        <dbReference type="ARBA" id="ARBA00023015"/>
    </source>
</evidence>